<comment type="similarity">
    <text evidence="9">Belongs to the OXA1/ALB3/YidC family.</text>
</comment>
<protein>
    <submittedName>
        <fullName evidence="12">Protein translocase subunit yidC</fullName>
    </submittedName>
</protein>
<dbReference type="InterPro" id="IPR001708">
    <property type="entry name" value="YidC/ALB3/OXA1/COX18"/>
</dbReference>
<dbReference type="EMBL" id="FUXM01000049">
    <property type="protein sequence ID" value="SKA25580.1"/>
    <property type="molecule type" value="Genomic_DNA"/>
</dbReference>
<evidence type="ECO:0000256" key="3">
    <source>
        <dbReference type="ARBA" id="ARBA00022475"/>
    </source>
</evidence>
<keyword evidence="4 9" id="KW-0812">Transmembrane</keyword>
<keyword evidence="3" id="KW-1003">Cell membrane</keyword>
<keyword evidence="6 10" id="KW-1133">Transmembrane helix</keyword>
<evidence type="ECO:0000256" key="9">
    <source>
        <dbReference type="RuleBase" id="RU003945"/>
    </source>
</evidence>
<dbReference type="PANTHER" id="PTHR12428:SF65">
    <property type="entry name" value="CYTOCHROME C OXIDASE ASSEMBLY PROTEIN COX18, MITOCHONDRIAL"/>
    <property type="match status" value="1"/>
</dbReference>
<keyword evidence="13" id="KW-1185">Reference proteome</keyword>
<feature type="transmembrane region" description="Helical" evidence="10">
    <location>
        <begin position="173"/>
        <end position="198"/>
    </location>
</feature>
<dbReference type="Proteomes" id="UP000189933">
    <property type="component" value="Unassembled WGS sequence"/>
</dbReference>
<feature type="transmembrane region" description="Helical" evidence="10">
    <location>
        <begin position="92"/>
        <end position="113"/>
    </location>
</feature>
<keyword evidence="8" id="KW-0143">Chaperone</keyword>
<dbReference type="InterPro" id="IPR047196">
    <property type="entry name" value="YidC_ALB_C"/>
</dbReference>
<feature type="domain" description="Membrane insertase YidC/Oxa/ALB C-terminal" evidence="11">
    <location>
        <begin position="27"/>
        <end position="212"/>
    </location>
</feature>
<proteinExistence type="inferred from homology"/>
<evidence type="ECO:0000259" key="11">
    <source>
        <dbReference type="Pfam" id="PF02096"/>
    </source>
</evidence>
<organism evidence="12 13">
    <name type="scientific">Carboxydocella sporoproducens DSM 16521</name>
    <dbReference type="NCBI Taxonomy" id="1121270"/>
    <lineage>
        <taxon>Bacteria</taxon>
        <taxon>Bacillati</taxon>
        <taxon>Bacillota</taxon>
        <taxon>Clostridia</taxon>
        <taxon>Eubacteriales</taxon>
        <taxon>Clostridiales Family XVI. Incertae Sedis</taxon>
        <taxon>Carboxydocella</taxon>
    </lineage>
</organism>
<dbReference type="AlphaFoldDB" id="A0A1T4SB82"/>
<evidence type="ECO:0000256" key="4">
    <source>
        <dbReference type="ARBA" id="ARBA00022692"/>
    </source>
</evidence>
<dbReference type="GO" id="GO:0015031">
    <property type="term" value="P:protein transport"/>
    <property type="evidence" value="ECO:0007669"/>
    <property type="project" value="UniProtKB-KW"/>
</dbReference>
<dbReference type="PRINTS" id="PR00701">
    <property type="entry name" value="60KDINNERMP"/>
</dbReference>
<evidence type="ECO:0000256" key="7">
    <source>
        <dbReference type="ARBA" id="ARBA00023136"/>
    </source>
</evidence>
<dbReference type="PANTHER" id="PTHR12428">
    <property type="entry name" value="OXA1"/>
    <property type="match status" value="1"/>
</dbReference>
<keyword evidence="2" id="KW-0813">Transport</keyword>
<accession>A0A1T4SB82</accession>
<dbReference type="CDD" id="cd20070">
    <property type="entry name" value="5TM_YidC_Alb3"/>
    <property type="match status" value="1"/>
</dbReference>
<dbReference type="Pfam" id="PF02096">
    <property type="entry name" value="60KD_IMP"/>
    <property type="match status" value="1"/>
</dbReference>
<dbReference type="GO" id="GO:0032977">
    <property type="term" value="F:membrane insertase activity"/>
    <property type="evidence" value="ECO:0007669"/>
    <property type="project" value="InterPro"/>
</dbReference>
<evidence type="ECO:0000256" key="6">
    <source>
        <dbReference type="ARBA" id="ARBA00022989"/>
    </source>
</evidence>
<reference evidence="13" key="1">
    <citation type="submission" date="2017-02" db="EMBL/GenBank/DDBJ databases">
        <authorList>
            <person name="Varghese N."/>
            <person name="Submissions S."/>
        </authorList>
    </citation>
    <scope>NUCLEOTIDE SEQUENCE [LARGE SCALE GENOMIC DNA]</scope>
    <source>
        <strain evidence="13">DSM 16521</strain>
    </source>
</reference>
<comment type="subcellular location">
    <subcellularLocation>
        <location evidence="1">Cell membrane</location>
        <topology evidence="1">Multi-pass membrane protein</topology>
    </subcellularLocation>
    <subcellularLocation>
        <location evidence="9">Membrane</location>
        <topology evidence="9">Multi-pass membrane protein</topology>
    </subcellularLocation>
</comment>
<gene>
    <name evidence="12" type="ORF">SAMN02745885_02576</name>
</gene>
<evidence type="ECO:0000313" key="13">
    <source>
        <dbReference type="Proteomes" id="UP000189933"/>
    </source>
</evidence>
<keyword evidence="5" id="KW-0653">Protein transport</keyword>
<name>A0A1T4SB82_9FIRM</name>
<evidence type="ECO:0000256" key="2">
    <source>
        <dbReference type="ARBA" id="ARBA00022448"/>
    </source>
</evidence>
<evidence type="ECO:0000256" key="8">
    <source>
        <dbReference type="ARBA" id="ARBA00023186"/>
    </source>
</evidence>
<dbReference type="NCBIfam" id="TIGR03592">
    <property type="entry name" value="yidC_oxa1_cterm"/>
    <property type="match status" value="1"/>
</dbReference>
<dbReference type="GO" id="GO:0005886">
    <property type="term" value="C:plasma membrane"/>
    <property type="evidence" value="ECO:0007669"/>
    <property type="project" value="UniProtKB-SubCell"/>
</dbReference>
<evidence type="ECO:0000256" key="1">
    <source>
        <dbReference type="ARBA" id="ARBA00004651"/>
    </source>
</evidence>
<evidence type="ECO:0000313" key="12">
    <source>
        <dbReference type="EMBL" id="SKA25580.1"/>
    </source>
</evidence>
<dbReference type="InterPro" id="IPR028055">
    <property type="entry name" value="YidC/Oxa/ALB_C"/>
</dbReference>
<dbReference type="GO" id="GO:0051205">
    <property type="term" value="P:protein insertion into membrane"/>
    <property type="evidence" value="ECO:0007669"/>
    <property type="project" value="TreeGrafter"/>
</dbReference>
<feature type="transmembrane region" description="Helical" evidence="10">
    <location>
        <begin position="24"/>
        <end position="45"/>
    </location>
</feature>
<sequence length="234" mass="27096">MQFLTNFMNSLLNWFYQLTVQIGWPSYGLAIIIFTILIKVLLYPLTLKQMKSIKMTQLLQPKVKEIQEKYKNDPQKAQIAIMELYKEHGANPLAGCLPILIQMPIFIALYNALRNFKYLNAAHANFLWVHLSSKDPYYILPIIAAAATFVQQKMSMAMNTSTDPAQESMQKTMLYVMPLMFGWFASQVPSGLALYWVVFNLVGIVQQYFINRQTVVLKEDSVGEERVRQKRKNR</sequence>
<dbReference type="PRINTS" id="PR01900">
    <property type="entry name" value="YIDCPROTEIN"/>
</dbReference>
<evidence type="ECO:0000256" key="5">
    <source>
        <dbReference type="ARBA" id="ARBA00022927"/>
    </source>
</evidence>
<keyword evidence="7 10" id="KW-0472">Membrane</keyword>
<evidence type="ECO:0000256" key="10">
    <source>
        <dbReference type="SAM" id="Phobius"/>
    </source>
</evidence>